<dbReference type="RefSeq" id="WP_337337511.1">
    <property type="nucleotide sequence ID" value="NZ_JBBDGL010000001.1"/>
</dbReference>
<dbReference type="Proteomes" id="UP001368654">
    <property type="component" value="Unassembled WGS sequence"/>
</dbReference>
<name>A0ABU8LS70_9MICO</name>
<keyword evidence="1" id="KW-0732">Signal</keyword>
<keyword evidence="2" id="KW-0808">Transferase</keyword>
<dbReference type="GO" id="GO:0008168">
    <property type="term" value="F:methyltransferase activity"/>
    <property type="evidence" value="ECO:0007669"/>
    <property type="project" value="UniProtKB-KW"/>
</dbReference>
<organism evidence="2 3">
    <name type="scientific">Microbacterium marmarense</name>
    <dbReference type="NCBI Taxonomy" id="3122051"/>
    <lineage>
        <taxon>Bacteria</taxon>
        <taxon>Bacillati</taxon>
        <taxon>Actinomycetota</taxon>
        <taxon>Actinomycetes</taxon>
        <taxon>Micrococcales</taxon>
        <taxon>Microbacteriaceae</taxon>
        <taxon>Microbacterium</taxon>
    </lineage>
</organism>
<dbReference type="EMBL" id="JBBDGL010000001">
    <property type="protein sequence ID" value="MEJ1155102.1"/>
    <property type="molecule type" value="Genomic_DNA"/>
</dbReference>
<sequence>MKSRLIASLALGAALVVTTTGCSMIAPQATTIQYAAAEGVNVPDSGPIEVRNAFIVATDDGSEGNFIAALINDTDLSHTLSIQVGEGSSKITETVRVPARTTLSLGADEEPLLLTDLDAVPGTVILGYFESDGTGSPIVDIPVLDGELDYLAPLVP</sequence>
<protein>
    <submittedName>
        <fullName evidence="2">DNA modification methylase</fullName>
    </submittedName>
</protein>
<keyword evidence="3" id="KW-1185">Reference proteome</keyword>
<comment type="caution">
    <text evidence="2">The sequence shown here is derived from an EMBL/GenBank/DDBJ whole genome shotgun (WGS) entry which is preliminary data.</text>
</comment>
<proteinExistence type="predicted"/>
<gene>
    <name evidence="2" type="ORF">WDU96_05745</name>
</gene>
<keyword evidence="2" id="KW-0489">Methyltransferase</keyword>
<dbReference type="PROSITE" id="PS51257">
    <property type="entry name" value="PROKAR_LIPOPROTEIN"/>
    <property type="match status" value="1"/>
</dbReference>
<reference evidence="2 3" key="1">
    <citation type="submission" date="2024-02" db="EMBL/GenBank/DDBJ databases">
        <authorList>
            <person name="Saticioglu I.B."/>
        </authorList>
    </citation>
    <scope>NUCLEOTIDE SEQUENCE [LARGE SCALE GENOMIC DNA]</scope>
    <source>
        <strain evidence="2 3">Mu-86</strain>
    </source>
</reference>
<evidence type="ECO:0000313" key="3">
    <source>
        <dbReference type="Proteomes" id="UP001368654"/>
    </source>
</evidence>
<dbReference type="GO" id="GO:0032259">
    <property type="term" value="P:methylation"/>
    <property type="evidence" value="ECO:0007669"/>
    <property type="project" value="UniProtKB-KW"/>
</dbReference>
<evidence type="ECO:0000313" key="2">
    <source>
        <dbReference type="EMBL" id="MEJ1155102.1"/>
    </source>
</evidence>
<evidence type="ECO:0000256" key="1">
    <source>
        <dbReference type="SAM" id="SignalP"/>
    </source>
</evidence>
<feature type="signal peptide" evidence="1">
    <location>
        <begin position="1"/>
        <end position="25"/>
    </location>
</feature>
<feature type="chain" id="PRO_5047181586" evidence="1">
    <location>
        <begin position="26"/>
        <end position="156"/>
    </location>
</feature>
<accession>A0ABU8LS70</accession>